<protein>
    <submittedName>
        <fullName evidence="11">Cytochrome P450</fullName>
    </submittedName>
</protein>
<proteinExistence type="inferred from homology"/>
<dbReference type="GO" id="GO:0020037">
    <property type="term" value="F:heme binding"/>
    <property type="evidence" value="ECO:0007669"/>
    <property type="project" value="InterPro"/>
</dbReference>
<evidence type="ECO:0000256" key="9">
    <source>
        <dbReference type="RuleBase" id="RU000461"/>
    </source>
</evidence>
<dbReference type="PANTHER" id="PTHR24305">
    <property type="entry name" value="CYTOCHROME P450"/>
    <property type="match status" value="1"/>
</dbReference>
<comment type="similarity">
    <text evidence="2 9">Belongs to the cytochrome P450 family.</text>
</comment>
<evidence type="ECO:0000256" key="1">
    <source>
        <dbReference type="ARBA" id="ARBA00001971"/>
    </source>
</evidence>
<evidence type="ECO:0000256" key="3">
    <source>
        <dbReference type="ARBA" id="ARBA00022617"/>
    </source>
</evidence>
<name>A0AA39WYM4_9PEZI</name>
<keyword evidence="10" id="KW-0812">Transmembrane</keyword>
<evidence type="ECO:0000256" key="6">
    <source>
        <dbReference type="ARBA" id="ARBA00023004"/>
    </source>
</evidence>
<keyword evidence="10" id="KW-1133">Transmembrane helix</keyword>
<feature type="transmembrane region" description="Helical" evidence="10">
    <location>
        <begin position="12"/>
        <end position="38"/>
    </location>
</feature>
<dbReference type="AlphaFoldDB" id="A0AA39WYM4"/>
<dbReference type="PROSITE" id="PS00086">
    <property type="entry name" value="CYTOCHROME_P450"/>
    <property type="match status" value="1"/>
</dbReference>
<evidence type="ECO:0000256" key="5">
    <source>
        <dbReference type="ARBA" id="ARBA00023002"/>
    </source>
</evidence>
<organism evidence="11 12">
    <name type="scientific">Immersiella caudata</name>
    <dbReference type="NCBI Taxonomy" id="314043"/>
    <lineage>
        <taxon>Eukaryota</taxon>
        <taxon>Fungi</taxon>
        <taxon>Dikarya</taxon>
        <taxon>Ascomycota</taxon>
        <taxon>Pezizomycotina</taxon>
        <taxon>Sordariomycetes</taxon>
        <taxon>Sordariomycetidae</taxon>
        <taxon>Sordariales</taxon>
        <taxon>Lasiosphaeriaceae</taxon>
        <taxon>Immersiella</taxon>
    </lineage>
</organism>
<dbReference type="Gene3D" id="1.10.630.10">
    <property type="entry name" value="Cytochrome P450"/>
    <property type="match status" value="1"/>
</dbReference>
<dbReference type="InterPro" id="IPR036396">
    <property type="entry name" value="Cyt_P450_sf"/>
</dbReference>
<keyword evidence="4 8" id="KW-0479">Metal-binding</keyword>
<gene>
    <name evidence="11" type="ORF">B0T14DRAFT_536639</name>
</gene>
<dbReference type="SUPFAM" id="SSF48264">
    <property type="entry name" value="Cytochrome P450"/>
    <property type="match status" value="1"/>
</dbReference>
<keyword evidence="7 9" id="KW-0503">Monooxygenase</keyword>
<dbReference type="PANTHER" id="PTHR24305:SF230">
    <property type="entry name" value="P450, PUTATIVE (EUROFUNG)-RELATED"/>
    <property type="match status" value="1"/>
</dbReference>
<evidence type="ECO:0000256" key="10">
    <source>
        <dbReference type="SAM" id="Phobius"/>
    </source>
</evidence>
<keyword evidence="5 9" id="KW-0560">Oxidoreductase</keyword>
<dbReference type="InterPro" id="IPR017972">
    <property type="entry name" value="Cyt_P450_CS"/>
</dbReference>
<evidence type="ECO:0000256" key="8">
    <source>
        <dbReference type="PIRSR" id="PIRSR602401-1"/>
    </source>
</evidence>
<evidence type="ECO:0000256" key="4">
    <source>
        <dbReference type="ARBA" id="ARBA00022723"/>
    </source>
</evidence>
<dbReference type="GO" id="GO:0016705">
    <property type="term" value="F:oxidoreductase activity, acting on paired donors, with incorporation or reduction of molecular oxygen"/>
    <property type="evidence" value="ECO:0007669"/>
    <property type="project" value="InterPro"/>
</dbReference>
<comment type="cofactor">
    <cofactor evidence="1 8">
        <name>heme</name>
        <dbReference type="ChEBI" id="CHEBI:30413"/>
    </cofactor>
</comment>
<keyword evidence="12" id="KW-1185">Reference proteome</keyword>
<dbReference type="EMBL" id="JAULSU010000003">
    <property type="protein sequence ID" value="KAK0623936.1"/>
    <property type="molecule type" value="Genomic_DNA"/>
</dbReference>
<dbReference type="InterPro" id="IPR002401">
    <property type="entry name" value="Cyt_P450_E_grp-I"/>
</dbReference>
<comment type="caution">
    <text evidence="11">The sequence shown here is derived from an EMBL/GenBank/DDBJ whole genome shotgun (WGS) entry which is preliminary data.</text>
</comment>
<dbReference type="InterPro" id="IPR050121">
    <property type="entry name" value="Cytochrome_P450_monoxygenase"/>
</dbReference>
<reference evidence="11" key="1">
    <citation type="submission" date="2023-06" db="EMBL/GenBank/DDBJ databases">
        <title>Genome-scale phylogeny and comparative genomics of the fungal order Sordariales.</title>
        <authorList>
            <consortium name="Lawrence Berkeley National Laboratory"/>
            <person name="Hensen N."/>
            <person name="Bonometti L."/>
            <person name="Westerberg I."/>
            <person name="Brannstrom I.O."/>
            <person name="Guillou S."/>
            <person name="Cros-Aarteil S."/>
            <person name="Calhoun S."/>
            <person name="Haridas S."/>
            <person name="Kuo A."/>
            <person name="Mondo S."/>
            <person name="Pangilinan J."/>
            <person name="Riley R."/>
            <person name="Labutti K."/>
            <person name="Andreopoulos B."/>
            <person name="Lipzen A."/>
            <person name="Chen C."/>
            <person name="Yanf M."/>
            <person name="Daum C."/>
            <person name="Ng V."/>
            <person name="Clum A."/>
            <person name="Steindorff A."/>
            <person name="Ohm R."/>
            <person name="Martin F."/>
            <person name="Silar P."/>
            <person name="Natvig D."/>
            <person name="Lalanne C."/>
            <person name="Gautier V."/>
            <person name="Ament-Velasquez S.L."/>
            <person name="Kruys A."/>
            <person name="Hutchinson M.I."/>
            <person name="Powell A.J."/>
            <person name="Barry K."/>
            <person name="Miller A.N."/>
            <person name="Grigoriev I.V."/>
            <person name="Debuchy R."/>
            <person name="Gladieux P."/>
            <person name="Thoren M.H."/>
            <person name="Johannesson H."/>
        </authorList>
    </citation>
    <scope>NUCLEOTIDE SEQUENCE</scope>
    <source>
        <strain evidence="11">CBS 606.72</strain>
    </source>
</reference>
<dbReference type="GO" id="GO:0005506">
    <property type="term" value="F:iron ion binding"/>
    <property type="evidence" value="ECO:0007669"/>
    <property type="project" value="InterPro"/>
</dbReference>
<keyword evidence="10" id="KW-0472">Membrane</keyword>
<evidence type="ECO:0000256" key="2">
    <source>
        <dbReference type="ARBA" id="ARBA00010617"/>
    </source>
</evidence>
<dbReference type="Pfam" id="PF00067">
    <property type="entry name" value="p450"/>
    <property type="match status" value="1"/>
</dbReference>
<evidence type="ECO:0000313" key="12">
    <source>
        <dbReference type="Proteomes" id="UP001175000"/>
    </source>
</evidence>
<keyword evidence="3 8" id="KW-0349">Heme</keyword>
<dbReference type="PRINTS" id="PR00463">
    <property type="entry name" value="EP450I"/>
</dbReference>
<evidence type="ECO:0000256" key="7">
    <source>
        <dbReference type="ARBA" id="ARBA00023033"/>
    </source>
</evidence>
<keyword evidence="6 8" id="KW-0408">Iron</keyword>
<dbReference type="Proteomes" id="UP001175000">
    <property type="component" value="Unassembled WGS sequence"/>
</dbReference>
<accession>A0AA39WYM4</accession>
<dbReference type="InterPro" id="IPR001128">
    <property type="entry name" value="Cyt_P450"/>
</dbReference>
<sequence length="545" mass="60716">MGIPPAMQGLSPACVTAVGLFLIPLSLLFLFLITLTLYNLHLHPLHTYPGPLTHRASSLPYIIHTLLGTTVQHYAHLHSQYGPVVRIAPNQLSYISVSAWKDIYGVRESSGREAGKEMIKEELVFPGDDFEFFAPAKPMISCDAVNHSRHRRAVASAFSERAVRSYERVVSGMTGLLMRRLEGEQGRVDSLAHQGLLGGGGKGGGGGIDIMDWFHFVMFDITSALVFGRSFRNLEKGRYHQWVARVFPGMKLVAWSLAIAEVPGLGRFVSWFLPRKMVSEARRHMQSIIDMTEARNRAQLLNPPHQVDFMSYILPPLQGEKGTTAHLSEEELYLNAQLLCIAGSETTASLLAGAVYFLSLKENIRYRDRLIAEVRGQFANAEDITPTNLALRAPFLGAVLTECLRLYPPGAINMPRRVPVGGAMIAGNYVPGGSVVGIAQFAAYRSATHWIDPLAFAPERWLEGEEGRYAADRREVFKPFSHGPRNCVGQSLAVAECRLIVARLFWEFDVHVLPGQEGWARQKTFLSWEKPPLMVHVRKLVRERP</sequence>
<feature type="binding site" description="axial binding residue" evidence="8">
    <location>
        <position position="487"/>
    </location>
    <ligand>
        <name>heme</name>
        <dbReference type="ChEBI" id="CHEBI:30413"/>
    </ligand>
    <ligandPart>
        <name>Fe</name>
        <dbReference type="ChEBI" id="CHEBI:18248"/>
    </ligandPart>
</feature>
<dbReference type="PRINTS" id="PR00385">
    <property type="entry name" value="P450"/>
</dbReference>
<evidence type="ECO:0000313" key="11">
    <source>
        <dbReference type="EMBL" id="KAK0623936.1"/>
    </source>
</evidence>
<dbReference type="GO" id="GO:0004497">
    <property type="term" value="F:monooxygenase activity"/>
    <property type="evidence" value="ECO:0007669"/>
    <property type="project" value="UniProtKB-KW"/>
</dbReference>
<dbReference type="CDD" id="cd11058">
    <property type="entry name" value="CYP60B-like"/>
    <property type="match status" value="1"/>
</dbReference>